<organism evidence="1 2">
    <name type="scientific">Dethiosulfovibrio peptidovorans DSM 11002</name>
    <dbReference type="NCBI Taxonomy" id="469381"/>
    <lineage>
        <taxon>Bacteria</taxon>
        <taxon>Thermotogati</taxon>
        <taxon>Synergistota</taxon>
        <taxon>Synergistia</taxon>
        <taxon>Synergistales</taxon>
        <taxon>Dethiosulfovibrionaceae</taxon>
        <taxon>Dethiosulfovibrio</taxon>
    </lineage>
</organism>
<keyword evidence="2" id="KW-1185">Reference proteome</keyword>
<dbReference type="Proteomes" id="UP000006427">
    <property type="component" value="Unassembled WGS sequence"/>
</dbReference>
<dbReference type="STRING" id="469381.Dpep_1597"/>
<proteinExistence type="predicted"/>
<name>D2Z826_9BACT</name>
<dbReference type="EMBL" id="ABTR02000001">
    <property type="protein sequence ID" value="EFC91623.1"/>
    <property type="molecule type" value="Genomic_DNA"/>
</dbReference>
<gene>
    <name evidence="1" type="ORF">Dpep_1597</name>
</gene>
<dbReference type="eggNOG" id="ENOG5030WHM">
    <property type="taxonomic scope" value="Bacteria"/>
</dbReference>
<sequence>MVEKGDVFMGNQGSGDILCSQDLDDKVSLQIWRGKGAPRLGIYNKTKERMKPVRFSWLEDPSRVLKMQHGRGQSTEYDMDAICKAVRGLLESMSRDLTFRSMCLRTAVLLQDMAIVPKVVMDKKDFALLPETKRRSLWLTDLSNGKESGAFLPCFDVTDEESELFLKNGDELYLDLPKGADIRDIRSTAIVSKLTAVDPVRWYMPFQIGAMGVLMGFSAVGGESIDFADSLWRGYDKKSFLRKADDLEGQAKVQASRMAMALVSLVRHWPYLQALEYREHYDSEGDLKECGYSRKRRFDIPQGQLGDISYVVTVYDNGEGHIAIGCKGNGRTSLHDGDMIFDMPDHVYGRSMASDACGSSPDETYSIVNLIRAWRTYVWCRRVKALSEPALMGYR</sequence>
<comment type="caution">
    <text evidence="1">The sequence shown here is derived from an EMBL/GenBank/DDBJ whole genome shotgun (WGS) entry which is preliminary data.</text>
</comment>
<evidence type="ECO:0000313" key="1">
    <source>
        <dbReference type="EMBL" id="EFC91623.1"/>
    </source>
</evidence>
<reference evidence="1 2" key="1">
    <citation type="journal article" date="2010" name="Stand. Genomic Sci.">
        <title>Permanent draft genome sequence of Dethiosulfovibrio peptidovorans type strain (SEBR 4207).</title>
        <authorList>
            <person name="Labutti K."/>
            <person name="Mayilraj S."/>
            <person name="Clum A."/>
            <person name="Lucas S."/>
            <person name="Glavina Del Rio T."/>
            <person name="Nolan M."/>
            <person name="Tice H."/>
            <person name="Cheng J.F."/>
            <person name="Pitluck S."/>
            <person name="Liolios K."/>
            <person name="Ivanova N."/>
            <person name="Mavromatis K."/>
            <person name="Mikhailova N."/>
            <person name="Pati A."/>
            <person name="Goodwin L."/>
            <person name="Chen A."/>
            <person name="Palaniappan K."/>
            <person name="Land M."/>
            <person name="Hauser L."/>
            <person name="Chang Y.J."/>
            <person name="Jeffries C.D."/>
            <person name="Rohde M."/>
            <person name="Spring S."/>
            <person name="Goker M."/>
            <person name="Woyke T."/>
            <person name="Bristow J."/>
            <person name="Eisen J.A."/>
            <person name="Markowitz V."/>
            <person name="Hugenholtz P."/>
            <person name="Kyrpides N.C."/>
            <person name="Klenk H.P."/>
            <person name="Lapidus A."/>
        </authorList>
    </citation>
    <scope>NUCLEOTIDE SEQUENCE [LARGE SCALE GENOMIC DNA]</scope>
    <source>
        <strain evidence="1 2">DSM 11002</strain>
    </source>
</reference>
<evidence type="ECO:0000313" key="2">
    <source>
        <dbReference type="Proteomes" id="UP000006427"/>
    </source>
</evidence>
<protein>
    <submittedName>
        <fullName evidence="1">Uncharacterized protein</fullName>
    </submittedName>
</protein>
<dbReference type="PaxDb" id="469381-Dpep_1597"/>
<dbReference type="OrthoDB" id="4438at2"/>
<dbReference type="AlphaFoldDB" id="D2Z826"/>
<accession>D2Z826</accession>